<dbReference type="PATRIC" id="fig|1238180.3.peg.391"/>
<feature type="compositionally biased region" description="Basic and acidic residues" evidence="1">
    <location>
        <begin position="37"/>
        <end position="52"/>
    </location>
</feature>
<dbReference type="Proteomes" id="UP000014137">
    <property type="component" value="Unassembled WGS sequence"/>
</dbReference>
<evidence type="ECO:0000313" key="2">
    <source>
        <dbReference type="EMBL" id="EMD29635.1"/>
    </source>
</evidence>
<dbReference type="EMBL" id="ANMG01000003">
    <property type="protein sequence ID" value="EMD29635.1"/>
    <property type="molecule type" value="Genomic_DNA"/>
</dbReference>
<name>M2QC66_9PSEU</name>
<gene>
    <name evidence="2" type="ORF">C791_2994</name>
</gene>
<dbReference type="AlphaFoldDB" id="M2QC66"/>
<protein>
    <submittedName>
        <fullName evidence="2">Uncharacterized protein</fullName>
    </submittedName>
</protein>
<accession>M2QC66</accession>
<comment type="caution">
    <text evidence="2">The sequence shown here is derived from an EMBL/GenBank/DDBJ whole genome shotgun (WGS) entry which is preliminary data.</text>
</comment>
<feature type="region of interest" description="Disordered" evidence="1">
    <location>
        <begin position="37"/>
        <end position="67"/>
    </location>
</feature>
<sequence length="90" mass="10436">MRRGRPDGDRQRDQDTAVRAAEDVLYLINTIVEKRRQAEGEARQDSTEDLRRNNYGRQPDPRPLPERLKGALKRLLAEVDDMPEAHDGNR</sequence>
<organism evidence="2 3">
    <name type="scientific">Amycolatopsis azurea DSM 43854</name>
    <dbReference type="NCBI Taxonomy" id="1238180"/>
    <lineage>
        <taxon>Bacteria</taxon>
        <taxon>Bacillati</taxon>
        <taxon>Actinomycetota</taxon>
        <taxon>Actinomycetes</taxon>
        <taxon>Pseudonocardiales</taxon>
        <taxon>Pseudonocardiaceae</taxon>
        <taxon>Amycolatopsis</taxon>
    </lineage>
</organism>
<evidence type="ECO:0000256" key="1">
    <source>
        <dbReference type="SAM" id="MobiDB-lite"/>
    </source>
</evidence>
<reference evidence="2 3" key="1">
    <citation type="submission" date="2012-10" db="EMBL/GenBank/DDBJ databases">
        <title>Genome assembly of Amycolatopsis azurea DSM 43854.</title>
        <authorList>
            <person name="Khatri I."/>
            <person name="Kaur I."/>
            <person name="Subramanian S."/>
            <person name="Mayilraj S."/>
        </authorList>
    </citation>
    <scope>NUCLEOTIDE SEQUENCE [LARGE SCALE GENOMIC DNA]</scope>
    <source>
        <strain evidence="2 3">DSM 43854</strain>
    </source>
</reference>
<evidence type="ECO:0000313" key="3">
    <source>
        <dbReference type="Proteomes" id="UP000014137"/>
    </source>
</evidence>
<proteinExistence type="predicted"/>